<evidence type="ECO:0000313" key="10">
    <source>
        <dbReference type="EMBL" id="CAB3262161.1"/>
    </source>
</evidence>
<keyword evidence="1" id="KW-0479">Metal-binding</keyword>
<dbReference type="SMART" id="SM00355">
    <property type="entry name" value="ZnF_C2H2"/>
    <property type="match status" value="3"/>
</dbReference>
<dbReference type="PROSITE" id="PS50950">
    <property type="entry name" value="ZF_THAP"/>
    <property type="match status" value="1"/>
</dbReference>
<dbReference type="PANTHER" id="PTHR24379">
    <property type="entry name" value="KRAB AND ZINC FINGER DOMAIN-CONTAINING"/>
    <property type="match status" value="1"/>
</dbReference>
<evidence type="ECO:0000259" key="8">
    <source>
        <dbReference type="PROSITE" id="PS50157"/>
    </source>
</evidence>
<reference evidence="10 11" key="1">
    <citation type="submission" date="2020-04" db="EMBL/GenBank/DDBJ databases">
        <authorList>
            <person name="Wallbank WR R."/>
            <person name="Pardo Diaz C."/>
            <person name="Kozak K."/>
            <person name="Martin S."/>
            <person name="Jiggins C."/>
            <person name="Moest M."/>
            <person name="Warren A I."/>
            <person name="Byers J.R.P. K."/>
            <person name="Montejo-Kovacevich G."/>
            <person name="Yen C E."/>
        </authorList>
    </citation>
    <scope>NUCLEOTIDE SEQUENCE [LARGE SCALE GENOMIC DNA]</scope>
</reference>
<keyword evidence="11" id="KW-1185">Reference proteome</keyword>
<evidence type="ECO:0000256" key="2">
    <source>
        <dbReference type="ARBA" id="ARBA00022737"/>
    </source>
</evidence>
<dbReference type="SUPFAM" id="SSF57667">
    <property type="entry name" value="beta-beta-alpha zinc fingers"/>
    <property type="match status" value="1"/>
</dbReference>
<evidence type="ECO:0000259" key="9">
    <source>
        <dbReference type="PROSITE" id="PS50950"/>
    </source>
</evidence>
<dbReference type="GO" id="GO:0000981">
    <property type="term" value="F:DNA-binding transcription factor activity, RNA polymerase II-specific"/>
    <property type="evidence" value="ECO:0007669"/>
    <property type="project" value="TreeGrafter"/>
</dbReference>
<keyword evidence="4" id="KW-0862">Zinc</keyword>
<evidence type="ECO:0000256" key="7">
    <source>
        <dbReference type="PROSITE-ProRule" id="PRU00309"/>
    </source>
</evidence>
<gene>
    <name evidence="10" type="ORF">APLA_LOCUS18244</name>
</gene>
<proteinExistence type="predicted"/>
<evidence type="ECO:0000256" key="3">
    <source>
        <dbReference type="ARBA" id="ARBA00022771"/>
    </source>
</evidence>
<evidence type="ECO:0000256" key="1">
    <source>
        <dbReference type="ARBA" id="ARBA00022723"/>
    </source>
</evidence>
<keyword evidence="2" id="KW-0677">Repeat</keyword>
<comment type="caution">
    <text evidence="10">The sequence shown here is derived from an EMBL/GenBank/DDBJ whole genome shotgun (WGS) entry which is preliminary data.</text>
</comment>
<dbReference type="InterPro" id="IPR036236">
    <property type="entry name" value="Znf_C2H2_sf"/>
</dbReference>
<keyword evidence="5 7" id="KW-0238">DNA-binding</keyword>
<dbReference type="AlphaFoldDB" id="A0A8S1BP00"/>
<name>A0A8S1BP00_ARCPL</name>
<evidence type="ECO:0000256" key="5">
    <source>
        <dbReference type="ARBA" id="ARBA00023125"/>
    </source>
</evidence>
<organism evidence="10 11">
    <name type="scientific">Arctia plantaginis</name>
    <name type="common">Wood tiger moth</name>
    <name type="synonym">Phalaena plantaginis</name>
    <dbReference type="NCBI Taxonomy" id="874455"/>
    <lineage>
        <taxon>Eukaryota</taxon>
        <taxon>Metazoa</taxon>
        <taxon>Ecdysozoa</taxon>
        <taxon>Arthropoda</taxon>
        <taxon>Hexapoda</taxon>
        <taxon>Insecta</taxon>
        <taxon>Pterygota</taxon>
        <taxon>Neoptera</taxon>
        <taxon>Endopterygota</taxon>
        <taxon>Lepidoptera</taxon>
        <taxon>Glossata</taxon>
        <taxon>Ditrysia</taxon>
        <taxon>Noctuoidea</taxon>
        <taxon>Erebidae</taxon>
        <taxon>Arctiinae</taxon>
        <taxon>Arctia</taxon>
    </lineage>
</organism>
<feature type="domain" description="THAP-type" evidence="9">
    <location>
        <begin position="1"/>
        <end position="84"/>
    </location>
</feature>
<feature type="domain" description="C2H2-type" evidence="8">
    <location>
        <begin position="450"/>
        <end position="473"/>
    </location>
</feature>
<evidence type="ECO:0000313" key="11">
    <source>
        <dbReference type="Proteomes" id="UP000494106"/>
    </source>
</evidence>
<dbReference type="PROSITE" id="PS00028">
    <property type="entry name" value="ZINC_FINGER_C2H2_1"/>
    <property type="match status" value="1"/>
</dbReference>
<dbReference type="InterPro" id="IPR006612">
    <property type="entry name" value="THAP_Znf"/>
</dbReference>
<evidence type="ECO:0000256" key="4">
    <source>
        <dbReference type="ARBA" id="ARBA00022833"/>
    </source>
</evidence>
<sequence>MSVKRCCVPKCTDNEGRSKVLHLFPNPENEVERFRRWVSIIGGDILGLSNEDIFKHRRVCHSHFEEKYCCRNNRISSIAVPTLLIPGPLFFRQLPTSPLREIQHMPTTSQAQNLPAKDLPTQKTDIQYAPPVIAGEEQETESTCRKVKNKEYWKLKLKHILHNSQFCGVCLEADVDMNALTDEFEITDDERTYRRSLRDIVDKIFRECGYCPANSQICNNCTKKLIQSYIFIHNAEETSKMLDRHLDELYTKTCYVRNNSLKDANNAHSRIYNVVIALDNKEIAENFESSQIKMELPEKPESHQNQNERIRDQRKLRCSLTQVELERHQCRFKCPECEEAPCIHHRHLMWYREQMANLAPRAKCAECRYVCTSKDALVAHVNRQHLSLQPHRCASCGHEFYCESHLNKHICTPEKGNEDLHICQYCDKAFSSLYMCKRHEKGCEGVQRKYQCDDCPATFDSSKDHMKHRKLKHGAVALELHMRYHEPEANCQLDTLGQFKSHKHRHRRALTVCEVCGVVISRILFKKHMIASSMATVSCKTAHAWAKYCWPNDDWSSRESLYSLHKINKVLCGRHFHSSQFYDSTRKKLSKFAVPELTDLLNDKTNVFNQNAAPSTVAGLQSKS</sequence>
<dbReference type="SMART" id="SM00980">
    <property type="entry name" value="THAP"/>
    <property type="match status" value="2"/>
</dbReference>
<dbReference type="SUPFAM" id="SSF57716">
    <property type="entry name" value="Glucocorticoid receptor-like (DNA-binding domain)"/>
    <property type="match status" value="1"/>
</dbReference>
<dbReference type="GO" id="GO:0000977">
    <property type="term" value="F:RNA polymerase II transcription regulatory region sequence-specific DNA binding"/>
    <property type="evidence" value="ECO:0007669"/>
    <property type="project" value="TreeGrafter"/>
</dbReference>
<dbReference type="GO" id="GO:0008270">
    <property type="term" value="F:zinc ion binding"/>
    <property type="evidence" value="ECO:0007669"/>
    <property type="project" value="UniProtKB-KW"/>
</dbReference>
<evidence type="ECO:0000256" key="6">
    <source>
        <dbReference type="PROSITE-ProRule" id="PRU00042"/>
    </source>
</evidence>
<dbReference type="PANTHER" id="PTHR24379:SF127">
    <property type="entry name" value="BLOODY FINGERS-RELATED"/>
    <property type="match status" value="1"/>
</dbReference>
<dbReference type="PROSITE" id="PS50157">
    <property type="entry name" value="ZINC_FINGER_C2H2_2"/>
    <property type="match status" value="1"/>
</dbReference>
<dbReference type="OrthoDB" id="8922241at2759"/>
<accession>A0A8S1BP00</accession>
<protein>
    <submittedName>
        <fullName evidence="10">Uncharacterized protein</fullName>
    </submittedName>
</protein>
<keyword evidence="3 6" id="KW-0863">Zinc-finger</keyword>
<dbReference type="Proteomes" id="UP000494106">
    <property type="component" value="Unassembled WGS sequence"/>
</dbReference>
<dbReference type="GO" id="GO:0005634">
    <property type="term" value="C:nucleus"/>
    <property type="evidence" value="ECO:0007669"/>
    <property type="project" value="TreeGrafter"/>
</dbReference>
<dbReference type="EMBL" id="CADEBC010000864">
    <property type="protein sequence ID" value="CAB3262161.1"/>
    <property type="molecule type" value="Genomic_DNA"/>
</dbReference>
<dbReference type="InterPro" id="IPR013087">
    <property type="entry name" value="Znf_C2H2_type"/>
</dbReference>
<dbReference type="Gene3D" id="3.30.160.60">
    <property type="entry name" value="Classic Zinc Finger"/>
    <property type="match status" value="2"/>
</dbReference>